<keyword evidence="6" id="KW-1185">Reference proteome</keyword>
<name>A0A1I7ZM94_9BILA</name>
<keyword evidence="2" id="KW-0238">DNA-binding</keyword>
<dbReference type="GO" id="GO:0005667">
    <property type="term" value="C:transcription regulator complex"/>
    <property type="evidence" value="ECO:0007669"/>
    <property type="project" value="InterPro"/>
</dbReference>
<dbReference type="GO" id="GO:0045944">
    <property type="term" value="P:positive regulation of transcription by RNA polymerase II"/>
    <property type="evidence" value="ECO:0007669"/>
    <property type="project" value="UniProtKB-ARBA"/>
</dbReference>
<dbReference type="InterPro" id="IPR035965">
    <property type="entry name" value="PAS-like_dom_sf"/>
</dbReference>
<evidence type="ECO:0000256" key="4">
    <source>
        <dbReference type="ARBA" id="ARBA00023242"/>
    </source>
</evidence>
<dbReference type="CDD" id="cd00130">
    <property type="entry name" value="PAS"/>
    <property type="match status" value="1"/>
</dbReference>
<evidence type="ECO:0000256" key="3">
    <source>
        <dbReference type="ARBA" id="ARBA00023163"/>
    </source>
</evidence>
<keyword evidence="1" id="KW-0805">Transcription regulation</keyword>
<dbReference type="Proteomes" id="UP000095287">
    <property type="component" value="Unplaced"/>
</dbReference>
<dbReference type="GO" id="GO:0003677">
    <property type="term" value="F:DNA binding"/>
    <property type="evidence" value="ECO:0007669"/>
    <property type="project" value="UniProtKB-KW"/>
</dbReference>
<dbReference type="PANTHER" id="PTHR23042">
    <property type="entry name" value="CIRCADIAN PROTEIN CLOCK/ARNT/BMAL/PAS"/>
    <property type="match status" value="1"/>
</dbReference>
<sequence length="246" mass="27090">MCFFRLRNRRPVFTQNGSQYIVVHCTGYVKNSPPAGLDAPPSNCLVAIGRLQIASMPICNDLASPSSFSVRLSEEGKITFIDQRAADVLGIPNDPSSGGADRLLGRYWWQLAVPQDEKLLRETFFQQMQQLPPGPHEPPVPCHIQCRLYYGGGTSELNPVTCSITVHKFLNPFSDVFEYVVATHQAIDQQQPAAMPWGSLDPAYAAPAEGSIPVTQSNQWYPPAAQPSAWNGNDANPSSYQPNNFQ</sequence>
<dbReference type="PRINTS" id="PR00785">
    <property type="entry name" value="NCTRNSLOCATR"/>
</dbReference>
<feature type="compositionally biased region" description="Polar residues" evidence="5">
    <location>
        <begin position="228"/>
        <end position="246"/>
    </location>
</feature>
<accession>A0A1I7ZM94</accession>
<feature type="region of interest" description="Disordered" evidence="5">
    <location>
        <begin position="214"/>
        <end position="246"/>
    </location>
</feature>
<evidence type="ECO:0000256" key="2">
    <source>
        <dbReference type="ARBA" id="ARBA00023125"/>
    </source>
</evidence>
<evidence type="ECO:0000256" key="1">
    <source>
        <dbReference type="ARBA" id="ARBA00023015"/>
    </source>
</evidence>
<organism evidence="6 7">
    <name type="scientific">Steinernema glaseri</name>
    <dbReference type="NCBI Taxonomy" id="37863"/>
    <lineage>
        <taxon>Eukaryota</taxon>
        <taxon>Metazoa</taxon>
        <taxon>Ecdysozoa</taxon>
        <taxon>Nematoda</taxon>
        <taxon>Chromadorea</taxon>
        <taxon>Rhabditida</taxon>
        <taxon>Tylenchina</taxon>
        <taxon>Panagrolaimomorpha</taxon>
        <taxon>Strongyloidoidea</taxon>
        <taxon>Steinernematidae</taxon>
        <taxon>Steinernema</taxon>
    </lineage>
</organism>
<dbReference type="GO" id="GO:0005634">
    <property type="term" value="C:nucleus"/>
    <property type="evidence" value="ECO:0007669"/>
    <property type="project" value="InterPro"/>
</dbReference>
<dbReference type="InterPro" id="IPR001067">
    <property type="entry name" value="Nuc_translocat"/>
</dbReference>
<keyword evidence="4" id="KW-0539">Nucleus</keyword>
<dbReference type="AlphaFoldDB" id="A0A1I7ZM94"/>
<evidence type="ECO:0000313" key="6">
    <source>
        <dbReference type="Proteomes" id="UP000095287"/>
    </source>
</evidence>
<dbReference type="Gene3D" id="3.30.450.20">
    <property type="entry name" value="PAS domain"/>
    <property type="match status" value="2"/>
</dbReference>
<dbReference type="SUPFAM" id="SSF55785">
    <property type="entry name" value="PYP-like sensor domain (PAS domain)"/>
    <property type="match status" value="1"/>
</dbReference>
<dbReference type="GO" id="GO:0005737">
    <property type="term" value="C:cytoplasm"/>
    <property type="evidence" value="ECO:0007669"/>
    <property type="project" value="InterPro"/>
</dbReference>
<evidence type="ECO:0000313" key="7">
    <source>
        <dbReference type="WBParaSite" id="L893_g27831.t1"/>
    </source>
</evidence>
<dbReference type="Pfam" id="PF14598">
    <property type="entry name" value="PAS_11"/>
    <property type="match status" value="1"/>
</dbReference>
<proteinExistence type="predicted"/>
<dbReference type="WBParaSite" id="L893_g27831.t1">
    <property type="protein sequence ID" value="L893_g27831.t1"/>
    <property type="gene ID" value="L893_g27831"/>
</dbReference>
<reference evidence="7" key="1">
    <citation type="submission" date="2016-11" db="UniProtKB">
        <authorList>
            <consortium name="WormBaseParasite"/>
        </authorList>
    </citation>
    <scope>IDENTIFICATION</scope>
</reference>
<protein>
    <submittedName>
        <fullName evidence="7">PAS domain-containing protein</fullName>
    </submittedName>
</protein>
<dbReference type="InterPro" id="IPR050933">
    <property type="entry name" value="Circadian_TF"/>
</dbReference>
<dbReference type="InterPro" id="IPR000014">
    <property type="entry name" value="PAS"/>
</dbReference>
<evidence type="ECO:0000256" key="5">
    <source>
        <dbReference type="SAM" id="MobiDB-lite"/>
    </source>
</evidence>
<keyword evidence="3" id="KW-0804">Transcription</keyword>
<dbReference type="GO" id="GO:0003700">
    <property type="term" value="F:DNA-binding transcription factor activity"/>
    <property type="evidence" value="ECO:0007669"/>
    <property type="project" value="InterPro"/>
</dbReference>